<dbReference type="EMBL" id="MU006095">
    <property type="protein sequence ID" value="KAF2839323.1"/>
    <property type="molecule type" value="Genomic_DNA"/>
</dbReference>
<evidence type="ECO:0008006" key="4">
    <source>
        <dbReference type="Google" id="ProtNLM"/>
    </source>
</evidence>
<reference evidence="2" key="1">
    <citation type="journal article" date="2020" name="Stud. Mycol.">
        <title>101 Dothideomycetes genomes: a test case for predicting lifestyles and emergence of pathogens.</title>
        <authorList>
            <person name="Haridas S."/>
            <person name="Albert R."/>
            <person name="Binder M."/>
            <person name="Bloem J."/>
            <person name="Labutti K."/>
            <person name="Salamov A."/>
            <person name="Andreopoulos B."/>
            <person name="Baker S."/>
            <person name="Barry K."/>
            <person name="Bills G."/>
            <person name="Bluhm B."/>
            <person name="Cannon C."/>
            <person name="Castanera R."/>
            <person name="Culley D."/>
            <person name="Daum C."/>
            <person name="Ezra D."/>
            <person name="Gonzalez J."/>
            <person name="Henrissat B."/>
            <person name="Kuo A."/>
            <person name="Liang C."/>
            <person name="Lipzen A."/>
            <person name="Lutzoni F."/>
            <person name="Magnuson J."/>
            <person name="Mondo S."/>
            <person name="Nolan M."/>
            <person name="Ohm R."/>
            <person name="Pangilinan J."/>
            <person name="Park H.-J."/>
            <person name="Ramirez L."/>
            <person name="Alfaro M."/>
            <person name="Sun H."/>
            <person name="Tritt A."/>
            <person name="Yoshinaga Y."/>
            <person name="Zwiers L.-H."/>
            <person name="Turgeon B."/>
            <person name="Goodwin S."/>
            <person name="Spatafora J."/>
            <person name="Crous P."/>
            <person name="Grigoriev I."/>
        </authorList>
    </citation>
    <scope>NUCLEOTIDE SEQUENCE</scope>
    <source>
        <strain evidence="2">CBS 101060</strain>
    </source>
</reference>
<protein>
    <recommendedName>
        <fullName evidence="4">Amidohydrolase-related domain-containing protein</fullName>
    </recommendedName>
</protein>
<organism evidence="2 3">
    <name type="scientific">Patellaria atrata CBS 101060</name>
    <dbReference type="NCBI Taxonomy" id="1346257"/>
    <lineage>
        <taxon>Eukaryota</taxon>
        <taxon>Fungi</taxon>
        <taxon>Dikarya</taxon>
        <taxon>Ascomycota</taxon>
        <taxon>Pezizomycotina</taxon>
        <taxon>Dothideomycetes</taxon>
        <taxon>Dothideomycetes incertae sedis</taxon>
        <taxon>Patellariales</taxon>
        <taxon>Patellariaceae</taxon>
        <taxon>Patellaria</taxon>
    </lineage>
</organism>
<dbReference type="InterPro" id="IPR052350">
    <property type="entry name" value="Metallo-dep_Lactonases"/>
</dbReference>
<dbReference type="OrthoDB" id="2135488at2759"/>
<dbReference type="Gene3D" id="3.20.20.140">
    <property type="entry name" value="Metal-dependent hydrolases"/>
    <property type="match status" value="1"/>
</dbReference>
<accession>A0A9P4VQ04</accession>
<dbReference type="PANTHER" id="PTHR43569:SF2">
    <property type="entry name" value="AMIDOHYDROLASE-RELATED DOMAIN-CONTAINING PROTEIN"/>
    <property type="match status" value="1"/>
</dbReference>
<comment type="caution">
    <text evidence="2">The sequence shown here is derived from an EMBL/GenBank/DDBJ whole genome shotgun (WGS) entry which is preliminary data.</text>
</comment>
<evidence type="ECO:0000313" key="2">
    <source>
        <dbReference type="EMBL" id="KAF2839323.1"/>
    </source>
</evidence>
<gene>
    <name evidence="2" type="ORF">M501DRAFT_1003917</name>
</gene>
<proteinExistence type="predicted"/>
<dbReference type="Proteomes" id="UP000799429">
    <property type="component" value="Unassembled WGS sequence"/>
</dbReference>
<sequence>MPNYQFPLLDSHIHLWPPEAADSRSHEWMVPGGPLTKEYSISHYVEASAPYFSTASEHYTPSSPSQSSATTERRSHASSSEDSFKGTFEQSQHPAHGFIYIETDRTRPDFTSIASDYIHALSELEFLRRIVEGRPSEEDTFLPHHRKLLKGIVAFAPMIEWKRLDAYLKKAEEVAGAETWALVRGFRFLLQEMNSDHEMIRSALRDAFWGSLQLLGKKGYSFDVGVDAKRAGVWQVEFAVEMVEKTWQGVPRRERTAFIFGKSRCA</sequence>
<keyword evidence="3" id="KW-1185">Reference proteome</keyword>
<dbReference type="AlphaFoldDB" id="A0A9P4VQ04"/>
<evidence type="ECO:0000256" key="1">
    <source>
        <dbReference type="SAM" id="MobiDB-lite"/>
    </source>
</evidence>
<evidence type="ECO:0000313" key="3">
    <source>
        <dbReference type="Proteomes" id="UP000799429"/>
    </source>
</evidence>
<dbReference type="PANTHER" id="PTHR43569">
    <property type="entry name" value="AMIDOHYDROLASE"/>
    <property type="match status" value="1"/>
</dbReference>
<feature type="region of interest" description="Disordered" evidence="1">
    <location>
        <begin position="56"/>
        <end position="91"/>
    </location>
</feature>
<name>A0A9P4VQ04_9PEZI</name>